<dbReference type="Gene3D" id="3.10.690.10">
    <property type="entry name" value="Bifunctional nuclease domain"/>
    <property type="match status" value="1"/>
</dbReference>
<dbReference type="PROSITE" id="PS51658">
    <property type="entry name" value="BFN"/>
    <property type="match status" value="1"/>
</dbReference>
<reference evidence="2 3" key="1">
    <citation type="submission" date="2017-12" db="EMBL/GenBank/DDBJ databases">
        <title>The whole genome sequence of the Acidipropionibacterium virtanenii sp. nov. type strain JS278.</title>
        <authorList>
            <person name="Laine P."/>
            <person name="Deptula P."/>
            <person name="Varmanen P."/>
            <person name="Auvinen P."/>
        </authorList>
    </citation>
    <scope>NUCLEOTIDE SEQUENCE [LARGE SCALE GENOMIC DNA]</scope>
    <source>
        <strain evidence="2 3">JS278</strain>
    </source>
</reference>
<evidence type="ECO:0000313" key="2">
    <source>
        <dbReference type="EMBL" id="AXE38906.1"/>
    </source>
</evidence>
<dbReference type="EMBL" id="CP025198">
    <property type="protein sequence ID" value="AXE38906.1"/>
    <property type="molecule type" value="Genomic_DNA"/>
</dbReference>
<dbReference type="Proteomes" id="UP000251995">
    <property type="component" value="Chromosome"/>
</dbReference>
<dbReference type="OrthoDB" id="9788698at2"/>
<dbReference type="GO" id="GO:0004518">
    <property type="term" value="F:nuclease activity"/>
    <property type="evidence" value="ECO:0007669"/>
    <property type="project" value="InterPro"/>
</dbReference>
<dbReference type="AlphaFoldDB" id="A0A344UUF8"/>
<dbReference type="Pfam" id="PF02577">
    <property type="entry name" value="BFN_dom"/>
    <property type="match status" value="1"/>
</dbReference>
<dbReference type="InterPro" id="IPR036104">
    <property type="entry name" value="BFN_sf"/>
</dbReference>
<gene>
    <name evidence="2" type="ORF">JS278_01743</name>
</gene>
<organism evidence="2 3">
    <name type="scientific">Acidipropionibacterium virtanenii</name>
    <dbReference type="NCBI Taxonomy" id="2057246"/>
    <lineage>
        <taxon>Bacteria</taxon>
        <taxon>Bacillati</taxon>
        <taxon>Actinomycetota</taxon>
        <taxon>Actinomycetes</taxon>
        <taxon>Propionibacteriales</taxon>
        <taxon>Propionibacteriaceae</taxon>
        <taxon>Acidipropionibacterium</taxon>
    </lineage>
</organism>
<dbReference type="InterPro" id="IPR003729">
    <property type="entry name" value="Bi_nuclease_dom"/>
</dbReference>
<dbReference type="KEGG" id="acij:JS278_01743"/>
<name>A0A344UUF8_9ACTN</name>
<proteinExistence type="predicted"/>
<feature type="domain" description="BFN" evidence="1">
    <location>
        <begin position="1"/>
        <end position="128"/>
    </location>
</feature>
<dbReference type="RefSeq" id="WP_114046216.1">
    <property type="nucleotide sequence ID" value="NZ_CP025198.1"/>
</dbReference>
<sequence length="153" mass="16542">MVELEVVGIRLDQISQSPILLMKEAGGARHLALWIGAAEAASIAQARDGLVPARPLTHDLLASLLVELGHPRPELVITAVVDGVWHGEMRLAGRTITARPSDLVAVAVRLGAAVTCPEELLEESGILLDESPQDEVERFKEFLDHVSPDDFED</sequence>
<accession>A0A344UUF8</accession>
<protein>
    <recommendedName>
        <fullName evidence="1">BFN domain-containing protein</fullName>
    </recommendedName>
</protein>
<dbReference type="SUPFAM" id="SSF103256">
    <property type="entry name" value="Hypothetical protein TM0160"/>
    <property type="match status" value="1"/>
</dbReference>
<evidence type="ECO:0000259" key="1">
    <source>
        <dbReference type="PROSITE" id="PS51658"/>
    </source>
</evidence>
<evidence type="ECO:0000313" key="3">
    <source>
        <dbReference type="Proteomes" id="UP000251995"/>
    </source>
</evidence>
<keyword evidence="3" id="KW-1185">Reference proteome</keyword>